<feature type="domain" description="GST N-terminal" evidence="1">
    <location>
        <begin position="8"/>
        <end position="84"/>
    </location>
</feature>
<dbReference type="InterPro" id="IPR050983">
    <property type="entry name" value="GST_Omega/HSP26"/>
</dbReference>
<proteinExistence type="predicted"/>
<dbReference type="InterPro" id="IPR036249">
    <property type="entry name" value="Thioredoxin-like_sf"/>
</dbReference>
<dbReference type="Pfam" id="PF22041">
    <property type="entry name" value="GST_C_7"/>
    <property type="match status" value="1"/>
</dbReference>
<organism evidence="2 3">
    <name type="scientific">Muricoccus roseus</name>
    <dbReference type="NCBI Taxonomy" id="198092"/>
    <lineage>
        <taxon>Bacteria</taxon>
        <taxon>Pseudomonadati</taxon>
        <taxon>Pseudomonadota</taxon>
        <taxon>Alphaproteobacteria</taxon>
        <taxon>Acetobacterales</taxon>
        <taxon>Roseomonadaceae</taxon>
        <taxon>Muricoccus</taxon>
    </lineage>
</organism>
<dbReference type="Proteomes" id="UP000184387">
    <property type="component" value="Unassembled WGS sequence"/>
</dbReference>
<evidence type="ECO:0000259" key="1">
    <source>
        <dbReference type="PROSITE" id="PS50404"/>
    </source>
</evidence>
<dbReference type="InterPro" id="IPR036282">
    <property type="entry name" value="Glutathione-S-Trfase_C_sf"/>
</dbReference>
<dbReference type="OrthoDB" id="508035at2"/>
<dbReference type="PANTHER" id="PTHR43968">
    <property type="match status" value="1"/>
</dbReference>
<dbReference type="STRING" id="198092.SAMN02745194_03938"/>
<dbReference type="GO" id="GO:0016740">
    <property type="term" value="F:transferase activity"/>
    <property type="evidence" value="ECO:0007669"/>
    <property type="project" value="UniProtKB-KW"/>
</dbReference>
<dbReference type="SUPFAM" id="SSF52833">
    <property type="entry name" value="Thioredoxin-like"/>
    <property type="match status" value="1"/>
</dbReference>
<dbReference type="PROSITE" id="PS50404">
    <property type="entry name" value="GST_NTER"/>
    <property type="match status" value="1"/>
</dbReference>
<sequence length="232" mass="25862">MDVILHDLCGADPARRFSPYCWRVRMALAHKGIGHVTRPWRFTEKAAIADAGTDKVPVLRHGDRTVHESWRILEYLEDTWPGAPSLFGGEGGRALSRFVNTWSDAVMMPAIVRLVVSDIPAHLAPEDAEYFTRTREARFGKPLAAMTADREGTVEAFRRDLHPLRMVLRERPWLSGPTAGAADYIAFGPLQWARCVSAFPLLTPDDPLHAWRGRLLDAFGGLARQAPAEDLA</sequence>
<dbReference type="InterPro" id="IPR054416">
    <property type="entry name" value="GST_UstS-like_C"/>
</dbReference>
<dbReference type="EMBL" id="FQZF01000028">
    <property type="protein sequence ID" value="SHK00631.1"/>
    <property type="molecule type" value="Genomic_DNA"/>
</dbReference>
<dbReference type="Pfam" id="PF13409">
    <property type="entry name" value="GST_N_2"/>
    <property type="match status" value="1"/>
</dbReference>
<gene>
    <name evidence="2" type="ORF">SAMN02745194_03938</name>
</gene>
<dbReference type="CDD" id="cd03202">
    <property type="entry name" value="GST_C_etherase_LigE"/>
    <property type="match status" value="1"/>
</dbReference>
<evidence type="ECO:0000313" key="3">
    <source>
        <dbReference type="Proteomes" id="UP000184387"/>
    </source>
</evidence>
<name>A0A1M6NYB5_9PROT</name>
<dbReference type="SUPFAM" id="SSF47616">
    <property type="entry name" value="GST C-terminal domain-like"/>
    <property type="match status" value="1"/>
</dbReference>
<keyword evidence="2" id="KW-0808">Transferase</keyword>
<dbReference type="InterPro" id="IPR004045">
    <property type="entry name" value="Glutathione_S-Trfase_N"/>
</dbReference>
<dbReference type="Gene3D" id="3.40.30.10">
    <property type="entry name" value="Glutaredoxin"/>
    <property type="match status" value="1"/>
</dbReference>
<protein>
    <submittedName>
        <fullName evidence="2">Glutathione S-transferase</fullName>
    </submittedName>
</protein>
<dbReference type="GO" id="GO:0005737">
    <property type="term" value="C:cytoplasm"/>
    <property type="evidence" value="ECO:0007669"/>
    <property type="project" value="TreeGrafter"/>
</dbReference>
<evidence type="ECO:0000313" key="2">
    <source>
        <dbReference type="EMBL" id="SHK00631.1"/>
    </source>
</evidence>
<dbReference type="Gene3D" id="1.20.1050.10">
    <property type="match status" value="1"/>
</dbReference>
<dbReference type="PANTHER" id="PTHR43968:SF6">
    <property type="entry name" value="GLUTATHIONE S-TRANSFERASE OMEGA"/>
    <property type="match status" value="1"/>
</dbReference>
<dbReference type="RefSeq" id="WP_073137900.1">
    <property type="nucleotide sequence ID" value="NZ_FQZF01000028.1"/>
</dbReference>
<keyword evidence="3" id="KW-1185">Reference proteome</keyword>
<dbReference type="AlphaFoldDB" id="A0A1M6NYB5"/>
<accession>A0A1M6NYB5</accession>
<reference evidence="2 3" key="1">
    <citation type="submission" date="2016-11" db="EMBL/GenBank/DDBJ databases">
        <authorList>
            <person name="Jaros S."/>
            <person name="Januszkiewicz K."/>
            <person name="Wedrychowicz H."/>
        </authorList>
    </citation>
    <scope>NUCLEOTIDE SEQUENCE [LARGE SCALE GENOMIC DNA]</scope>
    <source>
        <strain evidence="2 3">DSM 14916</strain>
    </source>
</reference>